<name>A0ACD1ILD0_9EURO</name>
<keyword evidence="2" id="KW-1185">Reference proteome</keyword>
<gene>
    <name evidence="1" type="ORF">BO79DRAFT_280205</name>
</gene>
<evidence type="ECO:0000313" key="1">
    <source>
        <dbReference type="EMBL" id="RAK91054.1"/>
    </source>
</evidence>
<evidence type="ECO:0000313" key="2">
    <source>
        <dbReference type="Proteomes" id="UP000249748"/>
    </source>
</evidence>
<protein>
    <submittedName>
        <fullName evidence="1">Uncharacterized protein</fullName>
    </submittedName>
</protein>
<accession>A0ACD1ILD0</accession>
<organism evidence="1 2">
    <name type="scientific">Aspergillus costaricaensis CBS 115574</name>
    <dbReference type="NCBI Taxonomy" id="1448317"/>
    <lineage>
        <taxon>Eukaryota</taxon>
        <taxon>Fungi</taxon>
        <taxon>Dikarya</taxon>
        <taxon>Ascomycota</taxon>
        <taxon>Pezizomycotina</taxon>
        <taxon>Eurotiomycetes</taxon>
        <taxon>Eurotiomycetidae</taxon>
        <taxon>Eurotiales</taxon>
        <taxon>Aspergillaceae</taxon>
        <taxon>Aspergillus</taxon>
        <taxon>Aspergillus subgen. Circumdati</taxon>
    </lineage>
</organism>
<dbReference type="Proteomes" id="UP000249748">
    <property type="component" value="Unassembled WGS sequence"/>
</dbReference>
<dbReference type="EMBL" id="KZ824542">
    <property type="protein sequence ID" value="RAK91054.1"/>
    <property type="molecule type" value="Genomic_DNA"/>
</dbReference>
<reference evidence="1" key="1">
    <citation type="submission" date="2018-02" db="EMBL/GenBank/DDBJ databases">
        <title>The genomes of Aspergillus section Nigri reveals drivers in fungal speciation.</title>
        <authorList>
            <consortium name="DOE Joint Genome Institute"/>
            <person name="Vesth T.C."/>
            <person name="Nybo J."/>
            <person name="Theobald S."/>
            <person name="Brandl J."/>
            <person name="Frisvad J.C."/>
            <person name="Nielsen K.F."/>
            <person name="Lyhne E.K."/>
            <person name="Kogle M.E."/>
            <person name="Kuo A."/>
            <person name="Riley R."/>
            <person name="Clum A."/>
            <person name="Nolan M."/>
            <person name="Lipzen A."/>
            <person name="Salamov A."/>
            <person name="Henrissat B."/>
            <person name="Wiebenga A."/>
            <person name="De vries R.P."/>
            <person name="Grigoriev I.V."/>
            <person name="Mortensen U.H."/>
            <person name="Andersen M.R."/>
            <person name="Baker S.E."/>
        </authorList>
    </citation>
    <scope>NUCLEOTIDE SEQUENCE</scope>
    <source>
        <strain evidence="1">CBS 115574</strain>
    </source>
</reference>
<sequence length="257" mass="29216">MTSQIPLDTETRTTFYTGRRTPIQTEVPLRQETPPPPSPPPPPPPDSPTTTYPKPRAPYPSWKISHVWFHLPPGAQDFHDNSWPPYRHGLWIEHGPAGRGHLHHVVGNSSDREGLIYAVKHLKHPITNEPTYAGETVIGYLSPERYPDLKQAFLTCQPPLQQKKYNRRTDVTEPFGVDEDGQTVFYSQYRLENFMFPPLKLDRYFVKLQLLEKVREMKLSRCQAGDYVVLTGFFPAEEWDEPEELGVGLGSAGEGGG</sequence>
<proteinExistence type="predicted"/>